<keyword evidence="3" id="KW-1185">Reference proteome</keyword>
<evidence type="ECO:0000256" key="1">
    <source>
        <dbReference type="SAM" id="MobiDB-lite"/>
    </source>
</evidence>
<protein>
    <submittedName>
        <fullName evidence="2">Uncharacterized protein</fullName>
    </submittedName>
</protein>
<accession>A0A4P9X6D0</accession>
<dbReference type="OrthoDB" id="94039at2759"/>
<organism evidence="2 3">
    <name type="scientific">Caulochytrium protostelioides</name>
    <dbReference type="NCBI Taxonomy" id="1555241"/>
    <lineage>
        <taxon>Eukaryota</taxon>
        <taxon>Fungi</taxon>
        <taxon>Fungi incertae sedis</taxon>
        <taxon>Chytridiomycota</taxon>
        <taxon>Chytridiomycota incertae sedis</taxon>
        <taxon>Chytridiomycetes</taxon>
        <taxon>Caulochytriales</taxon>
        <taxon>Caulochytriaceae</taxon>
        <taxon>Caulochytrium</taxon>
    </lineage>
</organism>
<proteinExistence type="predicted"/>
<evidence type="ECO:0000313" key="3">
    <source>
        <dbReference type="Proteomes" id="UP000274922"/>
    </source>
</evidence>
<dbReference type="Proteomes" id="UP000274922">
    <property type="component" value="Unassembled WGS sequence"/>
</dbReference>
<dbReference type="Gene3D" id="3.40.50.1820">
    <property type="entry name" value="alpha/beta hydrolase"/>
    <property type="match status" value="1"/>
</dbReference>
<sequence>MASTRRAAPTAGTTPGAGLRPIERPAYTRHTVAGAAGAAGAATAPQLAVNVYPNPAAAADANTVLLLTHANGMHKEMFEPLVKTLYGTSRDSREAAARPQFRASAARRIRAAVAWDLRYQGDTSRGDPIPDAHAWRVPWQVLAGDLAQVVAFIRQTWPQVLICAVGHSVGGNMTLQLALNEPGVFYAVHVVEPILPGDTEASNGGALVMGDVASRRKPAYPSREGLAAHCLKRSFFARWDPECFDMHVQHGFKDGVDADGQPCVVMKTTPDAEAACFRGVGPEGFGGRIERELTQRVSFWAGSESFYHVPDGAPANGSMFTRTLKRFRTVDLRVVPNTNHMLLFEPGVARRLAADIVAHLPGEADADGHPCIADGDCFAAQPPVVAVAAAKL</sequence>
<feature type="region of interest" description="Disordered" evidence="1">
    <location>
        <begin position="1"/>
        <end position="22"/>
    </location>
</feature>
<reference evidence="3" key="1">
    <citation type="journal article" date="2018" name="Nat. Microbiol.">
        <title>Leveraging single-cell genomics to expand the fungal tree of life.</title>
        <authorList>
            <person name="Ahrendt S.R."/>
            <person name="Quandt C.A."/>
            <person name="Ciobanu D."/>
            <person name="Clum A."/>
            <person name="Salamov A."/>
            <person name="Andreopoulos B."/>
            <person name="Cheng J.F."/>
            <person name="Woyke T."/>
            <person name="Pelin A."/>
            <person name="Henrissat B."/>
            <person name="Reynolds N.K."/>
            <person name="Benny G.L."/>
            <person name="Smith M.E."/>
            <person name="James T.Y."/>
            <person name="Grigoriev I.V."/>
        </authorList>
    </citation>
    <scope>NUCLEOTIDE SEQUENCE [LARGE SCALE GENOMIC DNA]</scope>
    <source>
        <strain evidence="3">ATCC 52028</strain>
    </source>
</reference>
<dbReference type="EMBL" id="ML014201">
    <property type="protein sequence ID" value="RKP00734.1"/>
    <property type="molecule type" value="Genomic_DNA"/>
</dbReference>
<dbReference type="SUPFAM" id="SSF53474">
    <property type="entry name" value="alpha/beta-Hydrolases"/>
    <property type="match status" value="1"/>
</dbReference>
<feature type="compositionally biased region" description="Low complexity" evidence="1">
    <location>
        <begin position="1"/>
        <end position="20"/>
    </location>
</feature>
<dbReference type="AlphaFoldDB" id="A0A4P9X6D0"/>
<name>A0A4P9X6D0_9FUNG</name>
<dbReference type="InterPro" id="IPR029058">
    <property type="entry name" value="AB_hydrolase_fold"/>
</dbReference>
<dbReference type="STRING" id="1555241.A0A4P9X6D0"/>
<gene>
    <name evidence="2" type="ORF">CXG81DRAFT_26560</name>
</gene>
<evidence type="ECO:0000313" key="2">
    <source>
        <dbReference type="EMBL" id="RKP00734.1"/>
    </source>
</evidence>